<dbReference type="EMBL" id="CP054840">
    <property type="protein sequence ID" value="QKV51631.1"/>
    <property type="molecule type" value="Genomic_DNA"/>
</dbReference>
<evidence type="ECO:0000313" key="3">
    <source>
        <dbReference type="EMBL" id="QKV51631.1"/>
    </source>
</evidence>
<dbReference type="RefSeq" id="WP_175502561.1">
    <property type="nucleotide sequence ID" value="NZ_CP054840.1"/>
</dbReference>
<evidence type="ECO:0000259" key="2">
    <source>
        <dbReference type="Pfam" id="PF03781"/>
    </source>
</evidence>
<dbReference type="InterPro" id="IPR016187">
    <property type="entry name" value="CTDL_fold"/>
</dbReference>
<evidence type="ECO:0000256" key="1">
    <source>
        <dbReference type="SAM" id="SignalP"/>
    </source>
</evidence>
<sequence>MTDFAPALACALALISATAAAQDPAPPPAVWRNSLGMEFVRIPAGSFAMGSAEDPEALARDFPLLERRRFELLADEAPVHQVRISRAFYLGRHEVTVGQFRRFIEASGYRPESEADGTGGYGYNPAYDPAGSARGDAFEGRDPRYSWSNPGFAQGDDHPVVNVTWNDAQALAAWLSRTEGHRYRLPTEAEWEYACRGGSHSRYPHGDDPQALARSANTFDQSAAVFWPRWRQHALADSDGHAFTAPVGSYAPNAFGLHDMIGNAWEWVADWHAETYYAESPGSDPQGPSEGSVRVRRGGSWHTWPLYARCTYRNWNTPQTRYTLVGMRLVREAAP</sequence>
<dbReference type="KEGG" id="aant:HUK68_01280"/>
<organism evidence="3 4">
    <name type="scientific">Comamonas antarctica</name>
    <dbReference type="NCBI Taxonomy" id="2743470"/>
    <lineage>
        <taxon>Bacteria</taxon>
        <taxon>Pseudomonadati</taxon>
        <taxon>Pseudomonadota</taxon>
        <taxon>Betaproteobacteria</taxon>
        <taxon>Burkholderiales</taxon>
        <taxon>Comamonadaceae</taxon>
        <taxon>Comamonas</taxon>
    </lineage>
</organism>
<accession>A0A6N1WX62</accession>
<dbReference type="InterPro" id="IPR042095">
    <property type="entry name" value="SUMF_sf"/>
</dbReference>
<evidence type="ECO:0000313" key="4">
    <source>
        <dbReference type="Proteomes" id="UP000509579"/>
    </source>
</evidence>
<feature type="domain" description="Sulfatase-modifying factor enzyme-like" evidence="2">
    <location>
        <begin position="38"/>
        <end position="331"/>
    </location>
</feature>
<dbReference type="AlphaFoldDB" id="A0A6N1WX62"/>
<feature type="chain" id="PRO_5027033496" evidence="1">
    <location>
        <begin position="22"/>
        <end position="335"/>
    </location>
</feature>
<protein>
    <submittedName>
        <fullName evidence="3">Formylglycine-generating enzyme family protein</fullName>
    </submittedName>
</protein>
<dbReference type="Pfam" id="PF03781">
    <property type="entry name" value="FGE-sulfatase"/>
    <property type="match status" value="1"/>
</dbReference>
<dbReference type="PANTHER" id="PTHR23150">
    <property type="entry name" value="SULFATASE MODIFYING FACTOR 1, 2"/>
    <property type="match status" value="1"/>
</dbReference>
<gene>
    <name evidence="3" type="ORF">HUK68_01280</name>
</gene>
<reference evidence="3 4" key="1">
    <citation type="submission" date="2020-06" db="EMBL/GenBank/DDBJ databases">
        <title>Acidovorax antarctica sp. nov., isolated from Corinth ice sheet soil, Antarctic Fields Peninsula.</title>
        <authorList>
            <person name="Xu Q."/>
            <person name="Peng F."/>
        </authorList>
    </citation>
    <scope>NUCLEOTIDE SEQUENCE [LARGE SCALE GENOMIC DNA]</scope>
    <source>
        <strain evidence="3 4">16-35-5</strain>
    </source>
</reference>
<feature type="signal peptide" evidence="1">
    <location>
        <begin position="1"/>
        <end position="21"/>
    </location>
</feature>
<dbReference type="SUPFAM" id="SSF56436">
    <property type="entry name" value="C-type lectin-like"/>
    <property type="match status" value="1"/>
</dbReference>
<proteinExistence type="predicted"/>
<dbReference type="InterPro" id="IPR051043">
    <property type="entry name" value="Sulfatase_Mod_Factor_Kinase"/>
</dbReference>
<dbReference type="Proteomes" id="UP000509579">
    <property type="component" value="Chromosome"/>
</dbReference>
<dbReference type="GO" id="GO:0120147">
    <property type="term" value="F:formylglycine-generating oxidase activity"/>
    <property type="evidence" value="ECO:0007669"/>
    <property type="project" value="TreeGrafter"/>
</dbReference>
<keyword evidence="4" id="KW-1185">Reference proteome</keyword>
<dbReference type="Gene3D" id="3.90.1580.10">
    <property type="entry name" value="paralog of FGE (formylglycine-generating enzyme)"/>
    <property type="match status" value="1"/>
</dbReference>
<dbReference type="PANTHER" id="PTHR23150:SF19">
    <property type="entry name" value="FORMYLGLYCINE-GENERATING ENZYME"/>
    <property type="match status" value="1"/>
</dbReference>
<dbReference type="InterPro" id="IPR005532">
    <property type="entry name" value="SUMF_dom"/>
</dbReference>
<name>A0A6N1WX62_9BURK</name>
<keyword evidence="1" id="KW-0732">Signal</keyword>